<evidence type="ECO:0000256" key="2">
    <source>
        <dbReference type="ARBA" id="ARBA00022741"/>
    </source>
</evidence>
<dbReference type="Pfam" id="PF00871">
    <property type="entry name" value="Acetate_kinase"/>
    <property type="match status" value="1"/>
</dbReference>
<dbReference type="GO" id="GO:0006083">
    <property type="term" value="P:acetate metabolic process"/>
    <property type="evidence" value="ECO:0007669"/>
    <property type="project" value="TreeGrafter"/>
</dbReference>
<dbReference type="Gene3D" id="3.30.420.40">
    <property type="match status" value="1"/>
</dbReference>
<dbReference type="EMBL" id="JAJDLA010000133">
    <property type="protein sequence ID" value="MCB8606608.1"/>
    <property type="molecule type" value="Genomic_DNA"/>
</dbReference>
<evidence type="ECO:0000313" key="6">
    <source>
        <dbReference type="EMBL" id="MCB8606608.1"/>
    </source>
</evidence>
<dbReference type="Proteomes" id="UP001198010">
    <property type="component" value="Unassembled WGS sequence"/>
</dbReference>
<keyword evidence="3 5" id="KW-0418">Kinase</keyword>
<dbReference type="GO" id="GO:0005524">
    <property type="term" value="F:ATP binding"/>
    <property type="evidence" value="ECO:0007669"/>
    <property type="project" value="UniProtKB-KW"/>
</dbReference>
<dbReference type="PANTHER" id="PTHR21060">
    <property type="entry name" value="ACETATE KINASE"/>
    <property type="match status" value="1"/>
</dbReference>
<dbReference type="PRINTS" id="PR00471">
    <property type="entry name" value="ACETATEKNASE"/>
</dbReference>
<evidence type="ECO:0000256" key="1">
    <source>
        <dbReference type="ARBA" id="ARBA00022679"/>
    </source>
</evidence>
<feature type="non-terminal residue" evidence="6">
    <location>
        <position position="75"/>
    </location>
</feature>
<sequence>FVNRVTECVGGYVALMGGVDAIVFTAGIGEHSASVRQAVVSNLAYLGAKLDFQSNEENGPYIHTPDSKVSLLVIP</sequence>
<dbReference type="GO" id="GO:0008776">
    <property type="term" value="F:acetate kinase activity"/>
    <property type="evidence" value="ECO:0007669"/>
    <property type="project" value="UniProtKB-EC"/>
</dbReference>
<evidence type="ECO:0000256" key="3">
    <source>
        <dbReference type="ARBA" id="ARBA00022777"/>
    </source>
</evidence>
<evidence type="ECO:0000256" key="4">
    <source>
        <dbReference type="ARBA" id="ARBA00022840"/>
    </source>
</evidence>
<keyword evidence="4" id="KW-0067">ATP-binding</keyword>
<dbReference type="PANTHER" id="PTHR21060:SF15">
    <property type="entry name" value="ACETATE KINASE-RELATED"/>
    <property type="match status" value="1"/>
</dbReference>
<gene>
    <name evidence="6" type="ORF">LJD63_10135</name>
</gene>
<accession>A0AB35HEZ7</accession>
<feature type="non-terminal residue" evidence="6">
    <location>
        <position position="1"/>
    </location>
</feature>
<dbReference type="EC" id="2.7.2.1" evidence="6"/>
<proteinExistence type="inferred from homology"/>
<dbReference type="InterPro" id="IPR043129">
    <property type="entry name" value="ATPase_NBD"/>
</dbReference>
<keyword evidence="1 5" id="KW-0808">Transferase</keyword>
<keyword evidence="2" id="KW-0547">Nucleotide-binding</keyword>
<reference evidence="6" key="1">
    <citation type="submission" date="2021-10" db="EMBL/GenBank/DDBJ databases">
        <title>Collection of gut derived symbiotic bacterial strains cultured from healthy donors.</title>
        <authorList>
            <person name="Lin H."/>
            <person name="Littmann E."/>
            <person name="Kohout C."/>
            <person name="Pamer E.G."/>
        </authorList>
    </citation>
    <scope>NUCLEOTIDE SEQUENCE</scope>
    <source>
        <strain evidence="6">DFI.4.35</strain>
    </source>
</reference>
<protein>
    <submittedName>
        <fullName evidence="6">Acetate kinase</fullName>
        <ecNumber evidence="6">2.7.2.1</ecNumber>
    </submittedName>
</protein>
<dbReference type="SUPFAM" id="SSF53067">
    <property type="entry name" value="Actin-like ATPase domain"/>
    <property type="match status" value="1"/>
</dbReference>
<comment type="caution">
    <text evidence="6">The sequence shown here is derived from an EMBL/GenBank/DDBJ whole genome shotgun (WGS) entry which is preliminary data.</text>
</comment>
<comment type="similarity">
    <text evidence="5">Belongs to the acetokinase family.</text>
</comment>
<evidence type="ECO:0000313" key="7">
    <source>
        <dbReference type="Proteomes" id="UP001198010"/>
    </source>
</evidence>
<evidence type="ECO:0000256" key="5">
    <source>
        <dbReference type="RuleBase" id="RU003835"/>
    </source>
</evidence>
<organism evidence="6 7">
    <name type="scientific">Veillonella nakazawae</name>
    <dbReference type="NCBI Taxonomy" id="2682456"/>
    <lineage>
        <taxon>Bacteria</taxon>
        <taxon>Bacillati</taxon>
        <taxon>Bacillota</taxon>
        <taxon>Negativicutes</taxon>
        <taxon>Veillonellales</taxon>
        <taxon>Veillonellaceae</taxon>
        <taxon>Veillonella</taxon>
    </lineage>
</organism>
<dbReference type="InterPro" id="IPR000890">
    <property type="entry name" value="Aliphatic_acid_kin_short-chain"/>
</dbReference>
<dbReference type="AlphaFoldDB" id="A0AB35HEZ7"/>
<name>A0AB35HEZ7_9FIRM</name>